<evidence type="ECO:0000313" key="1">
    <source>
        <dbReference type="EMBL" id="QJB02194.1"/>
    </source>
</evidence>
<accession>A0A6M3M4X8</accession>
<dbReference type="EMBL" id="MT143765">
    <property type="protein sequence ID" value="QJB02194.1"/>
    <property type="molecule type" value="Genomic_DNA"/>
</dbReference>
<dbReference type="InterPro" id="IPR026325">
    <property type="entry name" value="DUF932"/>
</dbReference>
<proteinExistence type="predicted"/>
<name>A0A6M3M4X8_9ZZZZ</name>
<protein>
    <recommendedName>
        <fullName evidence="2">DUF932 domain-containing protein</fullName>
    </recommendedName>
</protein>
<evidence type="ECO:0008006" key="2">
    <source>
        <dbReference type="Google" id="ProtNLM"/>
    </source>
</evidence>
<sequence length="346" mass="39121">MRQSITDLATELERQKTTRMDVVVDSREIKAVSYNDEVQLEFPVPYGAGDMVTTFGMTPWTHGQISAKTGIPKKYYDRLMDGHQGLLADNINEWMPEKEQRLVRIMDGNVRAFLSDRYRIMDNYDLLYQSLDAFKEAGAQIHQADLTETNMYVKAIIPHTVKEIREGDSVVPGLILRNSEVGAGAFKVEPFMLRLVCTNGMIGESSIDKIHLGGKKEAGIVEWSEETKQAENSTIWLKVRDTIESTFNPETFSKWVDQVKRGADIPIEYPVIAIDNVVEQYNMTADIKGELLNHFMKGADVTQWGLANAVTRTARDLEDVNMQVELESIGGKLAIMPERELLRMIA</sequence>
<organism evidence="1">
    <name type="scientific">viral metagenome</name>
    <dbReference type="NCBI Taxonomy" id="1070528"/>
    <lineage>
        <taxon>unclassified sequences</taxon>
        <taxon>metagenomes</taxon>
        <taxon>organismal metagenomes</taxon>
    </lineage>
</organism>
<dbReference type="Pfam" id="PF06067">
    <property type="entry name" value="DUF932"/>
    <property type="match status" value="1"/>
</dbReference>
<reference evidence="1" key="1">
    <citation type="submission" date="2020-03" db="EMBL/GenBank/DDBJ databases">
        <title>The deep terrestrial virosphere.</title>
        <authorList>
            <person name="Holmfeldt K."/>
            <person name="Nilsson E."/>
            <person name="Simone D."/>
            <person name="Lopez-Fernandez M."/>
            <person name="Wu X."/>
            <person name="de Brujin I."/>
            <person name="Lundin D."/>
            <person name="Andersson A."/>
            <person name="Bertilsson S."/>
            <person name="Dopson M."/>
        </authorList>
    </citation>
    <scope>NUCLEOTIDE SEQUENCE</scope>
    <source>
        <strain evidence="1">MM171B01422</strain>
    </source>
</reference>
<dbReference type="AlphaFoldDB" id="A0A6M3M4X8"/>
<gene>
    <name evidence="1" type="ORF">MM171B01422_0010</name>
</gene>